<name>A0A0F9G444_9ZZZZ</name>
<feature type="compositionally biased region" description="Basic and acidic residues" evidence="1">
    <location>
        <begin position="83"/>
        <end position="93"/>
    </location>
</feature>
<reference evidence="2" key="1">
    <citation type="journal article" date="2015" name="Nature">
        <title>Complex archaea that bridge the gap between prokaryotes and eukaryotes.</title>
        <authorList>
            <person name="Spang A."/>
            <person name="Saw J.H."/>
            <person name="Jorgensen S.L."/>
            <person name="Zaremba-Niedzwiedzka K."/>
            <person name="Martijn J."/>
            <person name="Lind A.E."/>
            <person name="van Eijk R."/>
            <person name="Schleper C."/>
            <person name="Guy L."/>
            <person name="Ettema T.J."/>
        </authorList>
    </citation>
    <scope>NUCLEOTIDE SEQUENCE</scope>
</reference>
<evidence type="ECO:0000256" key="1">
    <source>
        <dbReference type="SAM" id="MobiDB-lite"/>
    </source>
</evidence>
<organism evidence="2">
    <name type="scientific">marine sediment metagenome</name>
    <dbReference type="NCBI Taxonomy" id="412755"/>
    <lineage>
        <taxon>unclassified sequences</taxon>
        <taxon>metagenomes</taxon>
        <taxon>ecological metagenomes</taxon>
    </lineage>
</organism>
<gene>
    <name evidence="2" type="ORF">LCGC14_1874000</name>
</gene>
<proteinExistence type="predicted"/>
<comment type="caution">
    <text evidence="2">The sequence shown here is derived from an EMBL/GenBank/DDBJ whole genome shotgun (WGS) entry which is preliminary data.</text>
</comment>
<feature type="region of interest" description="Disordered" evidence="1">
    <location>
        <begin position="54"/>
        <end position="103"/>
    </location>
</feature>
<dbReference type="EMBL" id="LAZR01019168">
    <property type="protein sequence ID" value="KKL93509.1"/>
    <property type="molecule type" value="Genomic_DNA"/>
</dbReference>
<sequence>MMDEPINNQAESVKLIKNSRGYNWEIKLIGAPILADEDIKRLAQLDAHFRRVYGVGQGDTGKKKRNGETSVADGEGGTGRNDNLNKLKDKSDPGSEGLKTLQC</sequence>
<evidence type="ECO:0000313" key="2">
    <source>
        <dbReference type="EMBL" id="KKL93509.1"/>
    </source>
</evidence>
<dbReference type="AlphaFoldDB" id="A0A0F9G444"/>
<protein>
    <submittedName>
        <fullName evidence="2">Uncharacterized protein</fullName>
    </submittedName>
</protein>
<accession>A0A0F9G444</accession>